<organism evidence="1 2">
    <name type="scientific">Dentiscutata heterogama</name>
    <dbReference type="NCBI Taxonomy" id="1316150"/>
    <lineage>
        <taxon>Eukaryota</taxon>
        <taxon>Fungi</taxon>
        <taxon>Fungi incertae sedis</taxon>
        <taxon>Mucoromycota</taxon>
        <taxon>Glomeromycotina</taxon>
        <taxon>Glomeromycetes</taxon>
        <taxon>Diversisporales</taxon>
        <taxon>Gigasporaceae</taxon>
        <taxon>Dentiscutata</taxon>
    </lineage>
</organism>
<reference evidence="1" key="1">
    <citation type="submission" date="2021-06" db="EMBL/GenBank/DDBJ databases">
        <authorList>
            <person name="Kallberg Y."/>
            <person name="Tangrot J."/>
            <person name="Rosling A."/>
        </authorList>
    </citation>
    <scope>NUCLEOTIDE SEQUENCE</scope>
    <source>
        <strain evidence="1">IL203A</strain>
    </source>
</reference>
<comment type="caution">
    <text evidence="1">The sequence shown here is derived from an EMBL/GenBank/DDBJ whole genome shotgun (WGS) entry which is preliminary data.</text>
</comment>
<gene>
    <name evidence="1" type="ORF">DHETER_LOCUS15687</name>
</gene>
<evidence type="ECO:0000313" key="2">
    <source>
        <dbReference type="Proteomes" id="UP000789702"/>
    </source>
</evidence>
<feature type="non-terminal residue" evidence="1">
    <location>
        <position position="1"/>
    </location>
</feature>
<keyword evidence="2" id="KW-1185">Reference proteome</keyword>
<dbReference type="Proteomes" id="UP000789702">
    <property type="component" value="Unassembled WGS sequence"/>
</dbReference>
<proteinExistence type="predicted"/>
<name>A0ACA9QXK1_9GLOM</name>
<sequence length="145" mass="16592">IPSYSALSYFNSLGYDDYNSIPASERELSLKLISAVNSIFKLGQWFNLVPTFIRHAPIISYFNNMFLDAMRKVEVSFSEIIQKRRKEIDSLPEDASIQSDLLTMLITVNTSRGIEIPSYKSLNRMLDDCEVFGTIRDIFLGSFET</sequence>
<feature type="non-terminal residue" evidence="1">
    <location>
        <position position="145"/>
    </location>
</feature>
<dbReference type="EMBL" id="CAJVPU010055235">
    <property type="protein sequence ID" value="CAG8768284.1"/>
    <property type="molecule type" value="Genomic_DNA"/>
</dbReference>
<accession>A0ACA9QXK1</accession>
<protein>
    <submittedName>
        <fullName evidence="1">15277_t:CDS:1</fullName>
    </submittedName>
</protein>
<evidence type="ECO:0000313" key="1">
    <source>
        <dbReference type="EMBL" id="CAG8768284.1"/>
    </source>
</evidence>